<gene>
    <name evidence="5" type="ORF">C8Q71DRAFT_702227</name>
</gene>
<name>A0ABQ8KR26_9APHY</name>
<dbReference type="InterPro" id="IPR036259">
    <property type="entry name" value="MFS_trans_sf"/>
</dbReference>
<accession>A0ABQ8KR26</accession>
<dbReference type="EMBL" id="JADCUA010000004">
    <property type="protein sequence ID" value="KAH9840990.1"/>
    <property type="molecule type" value="Genomic_DNA"/>
</dbReference>
<evidence type="ECO:0000256" key="1">
    <source>
        <dbReference type="ARBA" id="ARBA00004141"/>
    </source>
</evidence>
<dbReference type="RefSeq" id="XP_047782456.1">
    <property type="nucleotide sequence ID" value="XM_047920237.1"/>
</dbReference>
<comment type="similarity">
    <text evidence="2">Belongs to the major facilitator superfamily. Monocarboxylate porter (TC 2.A.1.13) family.</text>
</comment>
<feature type="transmembrane region" description="Helical" evidence="3">
    <location>
        <begin position="227"/>
        <end position="249"/>
    </location>
</feature>
<reference evidence="5 6" key="1">
    <citation type="journal article" date="2021" name="Environ. Microbiol.">
        <title>Gene family expansions and transcriptome signatures uncover fungal adaptations to wood decay.</title>
        <authorList>
            <person name="Hage H."/>
            <person name="Miyauchi S."/>
            <person name="Viragh M."/>
            <person name="Drula E."/>
            <person name="Min B."/>
            <person name="Chaduli D."/>
            <person name="Navarro D."/>
            <person name="Favel A."/>
            <person name="Norest M."/>
            <person name="Lesage-Meessen L."/>
            <person name="Balint B."/>
            <person name="Merenyi Z."/>
            <person name="de Eugenio L."/>
            <person name="Morin E."/>
            <person name="Martinez A.T."/>
            <person name="Baldrian P."/>
            <person name="Stursova M."/>
            <person name="Martinez M.J."/>
            <person name="Novotny C."/>
            <person name="Magnuson J.K."/>
            <person name="Spatafora J.W."/>
            <person name="Maurice S."/>
            <person name="Pangilinan J."/>
            <person name="Andreopoulos W."/>
            <person name="LaButti K."/>
            <person name="Hundley H."/>
            <person name="Na H."/>
            <person name="Kuo A."/>
            <person name="Barry K."/>
            <person name="Lipzen A."/>
            <person name="Henrissat B."/>
            <person name="Riley R."/>
            <person name="Ahrendt S."/>
            <person name="Nagy L.G."/>
            <person name="Grigoriev I.V."/>
            <person name="Martin F."/>
            <person name="Rosso M.N."/>
        </authorList>
    </citation>
    <scope>NUCLEOTIDE SEQUENCE [LARGE SCALE GENOMIC DNA]</scope>
    <source>
        <strain evidence="5 6">CIRM-BRFM 1785</strain>
    </source>
</reference>
<dbReference type="PANTHER" id="PTHR11360:SF234">
    <property type="entry name" value="MFS-TYPE TRANSPORTER DBAD-RELATED"/>
    <property type="match status" value="1"/>
</dbReference>
<keyword evidence="3" id="KW-0812">Transmembrane</keyword>
<evidence type="ECO:0000313" key="6">
    <source>
        <dbReference type="Proteomes" id="UP000814176"/>
    </source>
</evidence>
<comment type="caution">
    <text evidence="5">The sequence shown here is derived from an EMBL/GenBank/DDBJ whole genome shotgun (WGS) entry which is preliminary data.</text>
</comment>
<feature type="domain" description="Major facilitator superfamily (MFS) profile" evidence="4">
    <location>
        <begin position="19"/>
        <end position="411"/>
    </location>
</feature>
<feature type="transmembrane region" description="Helical" evidence="3">
    <location>
        <begin position="380"/>
        <end position="405"/>
    </location>
</feature>
<evidence type="ECO:0000256" key="3">
    <source>
        <dbReference type="SAM" id="Phobius"/>
    </source>
</evidence>
<comment type="subcellular location">
    <subcellularLocation>
        <location evidence="1">Membrane</location>
        <topology evidence="1">Multi-pass membrane protein</topology>
    </subcellularLocation>
</comment>
<evidence type="ECO:0000259" key="4">
    <source>
        <dbReference type="PROSITE" id="PS50850"/>
    </source>
</evidence>
<feature type="transmembrane region" description="Helical" evidence="3">
    <location>
        <begin position="292"/>
        <end position="310"/>
    </location>
</feature>
<evidence type="ECO:0000256" key="2">
    <source>
        <dbReference type="ARBA" id="ARBA00006727"/>
    </source>
</evidence>
<keyword evidence="3" id="KW-1133">Transmembrane helix</keyword>
<dbReference type="Proteomes" id="UP000814176">
    <property type="component" value="Unassembled WGS sequence"/>
</dbReference>
<keyword evidence="3" id="KW-0472">Membrane</keyword>
<sequence length="414" mass="44723">MDIEDVPQSVINVPDGGVQAWLSVLGGFIVCTTTFGYSNSFGVYQDYYVLAGASSPSNISWIGSIQLFFMFFMGLPAGKLFDQGYFHQVVGFGSLLYVFCMFMLSIADPHKYYQLVLSQGVGMGIGSGLMLVPAISVQTHHWRLRRSLAMGIVMTGSGVGGVIYPIMLNRLVTGSAGFAWGVRATAFLTLGLLAIANAIMTTRLPNARQRGPGTKPDMKAIMTDGPYWLYVLGLFLVLWGMFFPYFYLQLWVNLHGLPGNLAFYTIAILNAASIFGRTLPNMLADRIGPFNVLGPVALITSALVLAMFGVKSTGAVVIFSILYGFFSGAMISLMPPAAATLANGLHEIGIRLGIGYFVSSFAMLTGTPIAGALFDDGDQWYKPIVFCTIIMFAGAACIATARSLVARRKRTQRV</sequence>
<evidence type="ECO:0000313" key="5">
    <source>
        <dbReference type="EMBL" id="KAH9840990.1"/>
    </source>
</evidence>
<proteinExistence type="inferred from homology"/>
<organism evidence="5 6">
    <name type="scientific">Rhodofomes roseus</name>
    <dbReference type="NCBI Taxonomy" id="34475"/>
    <lineage>
        <taxon>Eukaryota</taxon>
        <taxon>Fungi</taxon>
        <taxon>Dikarya</taxon>
        <taxon>Basidiomycota</taxon>
        <taxon>Agaricomycotina</taxon>
        <taxon>Agaricomycetes</taxon>
        <taxon>Polyporales</taxon>
        <taxon>Rhodofomes</taxon>
    </lineage>
</organism>
<feature type="transmembrane region" description="Helical" evidence="3">
    <location>
        <begin position="178"/>
        <end position="200"/>
    </location>
</feature>
<protein>
    <submittedName>
        <fullName evidence="5">Major facilitator superfamily domain-containing protein</fullName>
    </submittedName>
</protein>
<keyword evidence="6" id="KW-1185">Reference proteome</keyword>
<dbReference type="InterPro" id="IPR020846">
    <property type="entry name" value="MFS_dom"/>
</dbReference>
<feature type="transmembrane region" description="Helical" evidence="3">
    <location>
        <begin position="354"/>
        <end position="374"/>
    </location>
</feature>
<feature type="transmembrane region" description="Helical" evidence="3">
    <location>
        <begin position="316"/>
        <end position="342"/>
    </location>
</feature>
<dbReference type="PROSITE" id="PS50850">
    <property type="entry name" value="MFS"/>
    <property type="match status" value="1"/>
</dbReference>
<feature type="transmembrane region" description="Helical" evidence="3">
    <location>
        <begin position="20"/>
        <end position="38"/>
    </location>
</feature>
<dbReference type="Gene3D" id="1.20.1250.20">
    <property type="entry name" value="MFS general substrate transporter like domains"/>
    <property type="match status" value="2"/>
</dbReference>
<dbReference type="PANTHER" id="PTHR11360">
    <property type="entry name" value="MONOCARBOXYLATE TRANSPORTER"/>
    <property type="match status" value="1"/>
</dbReference>
<feature type="transmembrane region" description="Helical" evidence="3">
    <location>
        <begin position="58"/>
        <end position="78"/>
    </location>
</feature>
<feature type="transmembrane region" description="Helical" evidence="3">
    <location>
        <begin position="85"/>
        <end position="106"/>
    </location>
</feature>
<dbReference type="Pfam" id="PF07690">
    <property type="entry name" value="MFS_1"/>
    <property type="match status" value="1"/>
</dbReference>
<dbReference type="InterPro" id="IPR011701">
    <property type="entry name" value="MFS"/>
</dbReference>
<feature type="transmembrane region" description="Helical" evidence="3">
    <location>
        <begin position="112"/>
        <end position="135"/>
    </location>
</feature>
<dbReference type="SUPFAM" id="SSF103473">
    <property type="entry name" value="MFS general substrate transporter"/>
    <property type="match status" value="1"/>
</dbReference>
<feature type="transmembrane region" description="Helical" evidence="3">
    <location>
        <begin position="147"/>
        <end position="166"/>
    </location>
</feature>
<feature type="transmembrane region" description="Helical" evidence="3">
    <location>
        <begin position="261"/>
        <end position="280"/>
    </location>
</feature>
<dbReference type="GeneID" id="72000969"/>
<dbReference type="InterPro" id="IPR050327">
    <property type="entry name" value="Proton-linked_MCT"/>
</dbReference>